<evidence type="ECO:0000256" key="5">
    <source>
        <dbReference type="ARBA" id="ARBA00015519"/>
    </source>
</evidence>
<dbReference type="EMBL" id="VFJC01000023">
    <property type="protein sequence ID" value="KAB5533063.1"/>
    <property type="molecule type" value="Genomic_DNA"/>
</dbReference>
<evidence type="ECO:0000313" key="16">
    <source>
        <dbReference type="Proteomes" id="UP000327468"/>
    </source>
</evidence>
<evidence type="ECO:0000256" key="13">
    <source>
        <dbReference type="SAM" id="MobiDB-lite"/>
    </source>
</evidence>
<keyword evidence="10" id="KW-0539">Nucleus</keyword>
<evidence type="ECO:0000256" key="9">
    <source>
        <dbReference type="ARBA" id="ARBA00022801"/>
    </source>
</evidence>
<gene>
    <name evidence="15" type="ORF">PHYPO_G00127320</name>
</gene>
<protein>
    <recommendedName>
        <fullName evidence="5">Putative nuclease HARBI1</fullName>
    </recommendedName>
    <alternativeName>
        <fullName evidence="11">Harbinger transposase-derived nuclease</fullName>
    </alternativeName>
</protein>
<dbReference type="PANTHER" id="PTHR22930:SF252">
    <property type="entry name" value="NUCLEASE HARBI1-RELATED"/>
    <property type="match status" value="1"/>
</dbReference>
<evidence type="ECO:0000259" key="14">
    <source>
        <dbReference type="Pfam" id="PF13359"/>
    </source>
</evidence>
<evidence type="ECO:0000256" key="4">
    <source>
        <dbReference type="ARBA" id="ARBA00006958"/>
    </source>
</evidence>
<comment type="similarity">
    <text evidence="4">Belongs to the HARBI1 family.</text>
</comment>
<evidence type="ECO:0000256" key="1">
    <source>
        <dbReference type="ARBA" id="ARBA00001968"/>
    </source>
</evidence>
<name>A0A5N5KRP9_PANHP</name>
<evidence type="ECO:0000256" key="10">
    <source>
        <dbReference type="ARBA" id="ARBA00023242"/>
    </source>
</evidence>
<keyword evidence="9" id="KW-0378">Hydrolase</keyword>
<reference evidence="15 16" key="1">
    <citation type="submission" date="2019-06" db="EMBL/GenBank/DDBJ databases">
        <title>A chromosome-scale genome assembly of the striped catfish, Pangasianodon hypophthalmus.</title>
        <authorList>
            <person name="Wen M."/>
            <person name="Zahm M."/>
            <person name="Roques C."/>
            <person name="Cabau C."/>
            <person name="Klopp C."/>
            <person name="Donnadieu C."/>
            <person name="Jouanno E."/>
            <person name="Avarre J.-C."/>
            <person name="Campet M."/>
            <person name="Ha T.T.T."/>
            <person name="Dugue R."/>
            <person name="Lampietro C."/>
            <person name="Louis A."/>
            <person name="Herpin A."/>
            <person name="Echchiki A."/>
            <person name="Berthelot C."/>
            <person name="Parey E."/>
            <person name="Roest-Crollius H."/>
            <person name="Braasch I."/>
            <person name="Postlethwait J."/>
            <person name="Bobe J."/>
            <person name="Montfort J."/>
            <person name="Bouchez O."/>
            <person name="Begum T."/>
            <person name="Schartl M."/>
            <person name="Guiguen Y."/>
        </authorList>
    </citation>
    <scope>NUCLEOTIDE SEQUENCE [LARGE SCALE GENOMIC DNA]</scope>
    <source>
        <strain evidence="15 16">Indonesia</strain>
        <tissue evidence="15">Blood</tissue>
    </source>
</reference>
<feature type="region of interest" description="Disordered" evidence="13">
    <location>
        <begin position="378"/>
        <end position="415"/>
    </location>
</feature>
<comment type="caution">
    <text evidence="15">The sequence shown here is derived from an EMBL/GenBank/DDBJ whole genome shotgun (WGS) entry which is preliminary data.</text>
</comment>
<evidence type="ECO:0000256" key="8">
    <source>
        <dbReference type="ARBA" id="ARBA00022723"/>
    </source>
</evidence>
<dbReference type="InterPro" id="IPR027806">
    <property type="entry name" value="HARBI1_dom"/>
</dbReference>
<dbReference type="InterPro" id="IPR045249">
    <property type="entry name" value="HARBI1-like"/>
</dbReference>
<dbReference type="Pfam" id="PF13359">
    <property type="entry name" value="DDE_Tnp_4"/>
    <property type="match status" value="1"/>
</dbReference>
<dbReference type="InterPro" id="IPR026103">
    <property type="entry name" value="HARBI1_animal"/>
</dbReference>
<evidence type="ECO:0000256" key="12">
    <source>
        <dbReference type="ARBA" id="ARBA00045850"/>
    </source>
</evidence>
<dbReference type="AlphaFoldDB" id="A0A5N5KRP9"/>
<organism evidence="15 16">
    <name type="scientific">Pangasianodon hypophthalmus</name>
    <name type="common">Striped catfish</name>
    <name type="synonym">Helicophagus hypophthalmus</name>
    <dbReference type="NCBI Taxonomy" id="310915"/>
    <lineage>
        <taxon>Eukaryota</taxon>
        <taxon>Metazoa</taxon>
        <taxon>Chordata</taxon>
        <taxon>Craniata</taxon>
        <taxon>Vertebrata</taxon>
        <taxon>Euteleostomi</taxon>
        <taxon>Actinopterygii</taxon>
        <taxon>Neopterygii</taxon>
        <taxon>Teleostei</taxon>
        <taxon>Ostariophysi</taxon>
        <taxon>Siluriformes</taxon>
        <taxon>Pangasiidae</taxon>
        <taxon>Pangasianodon</taxon>
    </lineage>
</organism>
<evidence type="ECO:0000256" key="3">
    <source>
        <dbReference type="ARBA" id="ARBA00004496"/>
    </source>
</evidence>
<evidence type="ECO:0000256" key="6">
    <source>
        <dbReference type="ARBA" id="ARBA00022490"/>
    </source>
</evidence>
<dbReference type="PRINTS" id="PR02086">
    <property type="entry name" value="PUTNUCHARBI1"/>
</dbReference>
<comment type="subcellular location">
    <subcellularLocation>
        <location evidence="3">Cytoplasm</location>
    </subcellularLocation>
    <subcellularLocation>
        <location evidence="2">Nucleus</location>
    </subcellularLocation>
</comment>
<feature type="compositionally biased region" description="Basic and acidic residues" evidence="13">
    <location>
        <begin position="389"/>
        <end position="408"/>
    </location>
</feature>
<keyword evidence="6" id="KW-0963">Cytoplasm</keyword>
<keyword evidence="8" id="KW-0479">Metal-binding</keyword>
<dbReference type="GO" id="GO:0046872">
    <property type="term" value="F:metal ion binding"/>
    <property type="evidence" value="ECO:0007669"/>
    <property type="project" value="UniProtKB-KW"/>
</dbReference>
<dbReference type="GO" id="GO:0005634">
    <property type="term" value="C:nucleus"/>
    <property type="evidence" value="ECO:0007669"/>
    <property type="project" value="UniProtKB-SubCell"/>
</dbReference>
<dbReference type="GO" id="GO:0004518">
    <property type="term" value="F:nuclease activity"/>
    <property type="evidence" value="ECO:0007669"/>
    <property type="project" value="UniProtKB-KW"/>
</dbReference>
<accession>A0A5N5KRP9</accession>
<comment type="function">
    <text evidence="12">Transposase-derived protein that may have nuclease activity. Does not have transposase activity.</text>
</comment>
<keyword evidence="16" id="KW-1185">Reference proteome</keyword>
<evidence type="ECO:0000256" key="11">
    <source>
        <dbReference type="ARBA" id="ARBA00030126"/>
    </source>
</evidence>
<sequence>MSYAGAVWLAVQEDLYRGACSELTPKILNSDSRNSSSTDPRGTVQLSHESISRLDIFDDYFLSQCFHFTRQCLTFIVDCIKARMKKDVFRPSSDATSVEAMTLAALYFYAHGFLPRKITDLLGLEHARASDAVNTVSKVLEDMCPDFITFPGTYDDRMGVAQGFKYISGIPNVVGVLGCLHVHVSPSLAEESLFLNTRGYHSVMVQIISDVDGNLLSVEQCCPGGTQEQAVWESSDICQEFNRLQHGQTWVLGGKAMCKAKHVLSPVESSRIKTDAARRFNTAHSKVWKSAQHVLGCLTTRFQCLHSLGAVLVDNLKPVARIVTACCVLHNISKKFSVPLPSKLVLDHLHPDQEMREEEQENFVDTEEAIEDMIEMCFGNSGDEEEQEETKTIEDIENRHKPNGDHNSHNNLSES</sequence>
<proteinExistence type="inferred from homology"/>
<dbReference type="GO" id="GO:0005737">
    <property type="term" value="C:cytoplasm"/>
    <property type="evidence" value="ECO:0007669"/>
    <property type="project" value="UniProtKB-SubCell"/>
</dbReference>
<keyword evidence="7" id="KW-0540">Nuclease</keyword>
<dbReference type="GO" id="GO:0016787">
    <property type="term" value="F:hydrolase activity"/>
    <property type="evidence" value="ECO:0007669"/>
    <property type="project" value="UniProtKB-KW"/>
</dbReference>
<evidence type="ECO:0000256" key="2">
    <source>
        <dbReference type="ARBA" id="ARBA00004123"/>
    </source>
</evidence>
<evidence type="ECO:0000313" key="15">
    <source>
        <dbReference type="EMBL" id="KAB5533063.1"/>
    </source>
</evidence>
<feature type="domain" description="DDE Tnp4" evidence="14">
    <location>
        <begin position="179"/>
        <end position="331"/>
    </location>
</feature>
<dbReference type="Proteomes" id="UP000327468">
    <property type="component" value="Chromosome 22"/>
</dbReference>
<comment type="cofactor">
    <cofactor evidence="1">
        <name>a divalent metal cation</name>
        <dbReference type="ChEBI" id="CHEBI:60240"/>
    </cofactor>
</comment>
<dbReference type="PANTHER" id="PTHR22930">
    <property type="match status" value="1"/>
</dbReference>
<evidence type="ECO:0000256" key="7">
    <source>
        <dbReference type="ARBA" id="ARBA00022722"/>
    </source>
</evidence>